<comment type="caution">
    <text evidence="2">The sequence shown here is derived from an EMBL/GenBank/DDBJ whole genome shotgun (WGS) entry which is preliminary data.</text>
</comment>
<dbReference type="EMBL" id="JAWMWG010000005">
    <property type="protein sequence ID" value="MEJ6348995.1"/>
    <property type="molecule type" value="Genomic_DNA"/>
</dbReference>
<evidence type="ECO:0000313" key="3">
    <source>
        <dbReference type="Proteomes" id="UP001377804"/>
    </source>
</evidence>
<keyword evidence="1" id="KW-0472">Membrane</keyword>
<reference evidence="2 3" key="1">
    <citation type="submission" date="2023-10" db="EMBL/GenBank/DDBJ databases">
        <title>Holzapfeliella saturejae sp. nov. isolated from Satureja montana flowers.</title>
        <authorList>
            <person name="Alcantara C."/>
            <person name="Zuniga M."/>
            <person name="Landete J.M."/>
            <person name="Monedero V."/>
        </authorList>
    </citation>
    <scope>NUCLEOTIDE SEQUENCE [LARGE SCALE GENOMIC DNA]</scope>
    <source>
        <strain evidence="2 3">He02</strain>
    </source>
</reference>
<evidence type="ECO:0000256" key="1">
    <source>
        <dbReference type="SAM" id="Phobius"/>
    </source>
</evidence>
<dbReference type="Proteomes" id="UP001377804">
    <property type="component" value="Unassembled WGS sequence"/>
</dbReference>
<feature type="transmembrane region" description="Helical" evidence="1">
    <location>
        <begin position="106"/>
        <end position="133"/>
    </location>
</feature>
<keyword evidence="1" id="KW-0812">Transmembrane</keyword>
<evidence type="ECO:0000313" key="2">
    <source>
        <dbReference type="EMBL" id="MEJ6348995.1"/>
    </source>
</evidence>
<sequence length="205" mass="23389">MKNKAYQKYYRSSLYFFLYGAILLVIILLNMPFKGFILNNPITYCYFLFFFMMELPVMMNFGISNQMTRHQIAKNQLKQVSIIHLILTACLPLTLFLFGSPFKLNLLYMASFFIFLTFSKLTSYVLILIISLIQDTNIKLILIAGVLFGGSTIGGFMAWWQLGDATLSLAMQSLMALGLSAATVVLLGLYLYLMQHVSVYTKLQK</sequence>
<keyword evidence="1" id="KW-1133">Transmembrane helix</keyword>
<feature type="transmembrane region" description="Helical" evidence="1">
    <location>
        <begin position="12"/>
        <end position="29"/>
    </location>
</feature>
<feature type="transmembrane region" description="Helical" evidence="1">
    <location>
        <begin position="82"/>
        <end position="100"/>
    </location>
</feature>
<keyword evidence="3" id="KW-1185">Reference proteome</keyword>
<name>A0ABU8SHY2_9LACO</name>
<feature type="transmembrane region" description="Helical" evidence="1">
    <location>
        <begin position="174"/>
        <end position="193"/>
    </location>
</feature>
<proteinExistence type="predicted"/>
<feature type="transmembrane region" description="Helical" evidence="1">
    <location>
        <begin position="140"/>
        <end position="162"/>
    </location>
</feature>
<feature type="transmembrane region" description="Helical" evidence="1">
    <location>
        <begin position="41"/>
        <end position="61"/>
    </location>
</feature>
<dbReference type="RefSeq" id="WP_339970519.1">
    <property type="nucleotide sequence ID" value="NZ_JAWMWG010000005.1"/>
</dbReference>
<protein>
    <submittedName>
        <fullName evidence="2">Uncharacterized protein</fullName>
    </submittedName>
</protein>
<organism evidence="2 3">
    <name type="scientific">Holzapfeliella saturejae</name>
    <dbReference type="NCBI Taxonomy" id="3082953"/>
    <lineage>
        <taxon>Bacteria</taxon>
        <taxon>Bacillati</taxon>
        <taxon>Bacillota</taxon>
        <taxon>Bacilli</taxon>
        <taxon>Lactobacillales</taxon>
        <taxon>Lactobacillaceae</taxon>
        <taxon>Holzapfeliella</taxon>
    </lineage>
</organism>
<accession>A0ABU8SHY2</accession>
<gene>
    <name evidence="2" type="ORF">R4Y45_07150</name>
</gene>